<dbReference type="Pfam" id="PF00535">
    <property type="entry name" value="Glycos_transf_2"/>
    <property type="match status" value="1"/>
</dbReference>
<evidence type="ECO:0000256" key="1">
    <source>
        <dbReference type="ARBA" id="ARBA00023157"/>
    </source>
</evidence>
<dbReference type="EMBL" id="BFAV01000140">
    <property type="protein sequence ID" value="GBF34420.1"/>
    <property type="molecule type" value="Genomic_DNA"/>
</dbReference>
<dbReference type="SUPFAM" id="SSF53448">
    <property type="entry name" value="Nucleotide-diphospho-sugar transferases"/>
    <property type="match status" value="1"/>
</dbReference>
<dbReference type="RefSeq" id="WP_104372676.1">
    <property type="nucleotide sequence ID" value="NZ_BFAV01000140.1"/>
</dbReference>
<keyword evidence="4" id="KW-1185">Reference proteome</keyword>
<evidence type="ECO:0000259" key="2">
    <source>
        <dbReference type="Pfam" id="PF00535"/>
    </source>
</evidence>
<sequence>MSKVMFSVIIPVKNEGTQNVKMTLDSMLQANPDINHEIIVVDDNSNDGCCDFLRYRNKGYEKVILVKSPGLGAAGARNLGAEYSRGNILVFCDAHITVPPDWLAVFSTDFSHDIVDGVSPGIGSMADPNAVGYGQTWNGQLECKWLSTKFNRLTQVALLPGGCMAFRREAFDRVGGFDRGFLVWGHEDEEISFKMWLFGHNLYVEPDVKVLHLFRPRHPYPVTMTHIHYNFLRLACSHLNEERLAKAFNILKKHAGFEQILSSICLSNVWEQRKDYLSRRSRDDNWFMRRFGIDF</sequence>
<protein>
    <submittedName>
        <fullName evidence="3">Glycosyl transferase</fullName>
    </submittedName>
</protein>
<dbReference type="GO" id="GO:0004653">
    <property type="term" value="F:polypeptide N-acetylgalactosaminyltransferase activity"/>
    <property type="evidence" value="ECO:0007669"/>
    <property type="project" value="TreeGrafter"/>
</dbReference>
<feature type="domain" description="Glycosyltransferase 2-like" evidence="2">
    <location>
        <begin position="7"/>
        <end position="174"/>
    </location>
</feature>
<accession>A0A2L2XE40</accession>
<dbReference type="PANTHER" id="PTHR11675">
    <property type="entry name" value="N-ACETYLGALACTOSAMINYLTRANSFERASE"/>
    <property type="match status" value="1"/>
</dbReference>
<evidence type="ECO:0000313" key="3">
    <source>
        <dbReference type="EMBL" id="GBF34420.1"/>
    </source>
</evidence>
<name>A0A2L2XE40_9FIRM</name>
<dbReference type="OrthoDB" id="396512at2"/>
<keyword evidence="1" id="KW-1015">Disulfide bond</keyword>
<organism evidence="3 4">
    <name type="scientific">Desulfocucumis palustris</name>
    <dbReference type="NCBI Taxonomy" id="1898651"/>
    <lineage>
        <taxon>Bacteria</taxon>
        <taxon>Bacillati</taxon>
        <taxon>Bacillota</taxon>
        <taxon>Clostridia</taxon>
        <taxon>Eubacteriales</taxon>
        <taxon>Desulfocucumaceae</taxon>
        <taxon>Desulfocucumis</taxon>
    </lineage>
</organism>
<dbReference type="Gene3D" id="3.90.550.10">
    <property type="entry name" value="Spore Coat Polysaccharide Biosynthesis Protein SpsA, Chain A"/>
    <property type="match status" value="1"/>
</dbReference>
<gene>
    <name evidence="3" type="ORF">DCCM_3536</name>
</gene>
<comment type="caution">
    <text evidence="3">The sequence shown here is derived from an EMBL/GenBank/DDBJ whole genome shotgun (WGS) entry which is preliminary data.</text>
</comment>
<dbReference type="Proteomes" id="UP000239549">
    <property type="component" value="Unassembled WGS sequence"/>
</dbReference>
<evidence type="ECO:0000313" key="4">
    <source>
        <dbReference type="Proteomes" id="UP000239549"/>
    </source>
</evidence>
<dbReference type="GO" id="GO:0006493">
    <property type="term" value="P:protein O-linked glycosylation"/>
    <property type="evidence" value="ECO:0007669"/>
    <property type="project" value="TreeGrafter"/>
</dbReference>
<dbReference type="InterPro" id="IPR001173">
    <property type="entry name" value="Glyco_trans_2-like"/>
</dbReference>
<proteinExistence type="predicted"/>
<reference evidence="4" key="1">
    <citation type="submission" date="2018-02" db="EMBL/GenBank/DDBJ databases">
        <title>Genome sequence of Desulfocucumis palustris strain NAW-5.</title>
        <authorList>
            <person name="Watanabe M."/>
            <person name="Kojima H."/>
            <person name="Fukui M."/>
        </authorList>
    </citation>
    <scope>NUCLEOTIDE SEQUENCE [LARGE SCALE GENOMIC DNA]</scope>
    <source>
        <strain evidence="4">NAW-5</strain>
    </source>
</reference>
<dbReference type="AlphaFoldDB" id="A0A2L2XE40"/>
<dbReference type="InterPro" id="IPR029044">
    <property type="entry name" value="Nucleotide-diphossugar_trans"/>
</dbReference>
<dbReference type="PANTHER" id="PTHR11675:SF43">
    <property type="entry name" value="POLYPEPTIDE N-ACETYLGALACTOSAMINYLTRANSFERASE 1"/>
    <property type="match status" value="1"/>
</dbReference>
<keyword evidence="3" id="KW-0808">Transferase</keyword>